<proteinExistence type="predicted"/>
<dbReference type="InterPro" id="IPR008964">
    <property type="entry name" value="Invasin/intimin_cell_adhesion"/>
</dbReference>
<dbReference type="InterPro" id="IPR024535">
    <property type="entry name" value="RHGA/B-epi-like_pectate_lyase"/>
</dbReference>
<comment type="subcellular location">
    <subcellularLocation>
        <location evidence="1">Secreted</location>
    </subcellularLocation>
</comment>
<evidence type="ECO:0000256" key="3">
    <source>
        <dbReference type="ARBA" id="ARBA00022729"/>
    </source>
</evidence>
<evidence type="ECO:0000256" key="1">
    <source>
        <dbReference type="ARBA" id="ARBA00004613"/>
    </source>
</evidence>
<accession>A0A6C2UJM5</accession>
<evidence type="ECO:0000256" key="4">
    <source>
        <dbReference type="SAM" id="SignalP"/>
    </source>
</evidence>
<dbReference type="Gene3D" id="2.60.40.1080">
    <property type="match status" value="1"/>
</dbReference>
<dbReference type="Pfam" id="PF02368">
    <property type="entry name" value="Big_2"/>
    <property type="match status" value="1"/>
</dbReference>
<evidence type="ECO:0000313" key="6">
    <source>
        <dbReference type="EMBL" id="VGO20425.1"/>
    </source>
</evidence>
<dbReference type="EMBL" id="CAAHFH010000001">
    <property type="protein sequence ID" value="VGO20425.1"/>
    <property type="molecule type" value="Genomic_DNA"/>
</dbReference>
<evidence type="ECO:0000313" key="7">
    <source>
        <dbReference type="Proteomes" id="UP000346198"/>
    </source>
</evidence>
<dbReference type="InterPro" id="IPR011050">
    <property type="entry name" value="Pectin_lyase_fold/virulence"/>
</dbReference>
<evidence type="ECO:0000259" key="5">
    <source>
        <dbReference type="SMART" id="SM00635"/>
    </source>
</evidence>
<dbReference type="GO" id="GO:0005576">
    <property type="term" value="C:extracellular region"/>
    <property type="evidence" value="ECO:0007669"/>
    <property type="project" value="UniProtKB-SubCell"/>
</dbReference>
<dbReference type="SMR" id="A0A6C2UJM5"/>
<name>A0A6C2UJM5_9BACT</name>
<feature type="signal peptide" evidence="4">
    <location>
        <begin position="1"/>
        <end position="19"/>
    </location>
</feature>
<keyword evidence="2" id="KW-0964">Secreted</keyword>
<organism evidence="6 7">
    <name type="scientific">Pontiella sulfatireligans</name>
    <dbReference type="NCBI Taxonomy" id="2750658"/>
    <lineage>
        <taxon>Bacteria</taxon>
        <taxon>Pseudomonadati</taxon>
        <taxon>Kiritimatiellota</taxon>
        <taxon>Kiritimatiellia</taxon>
        <taxon>Kiritimatiellales</taxon>
        <taxon>Pontiellaceae</taxon>
        <taxon>Pontiella</taxon>
    </lineage>
</organism>
<dbReference type="Proteomes" id="UP000346198">
    <property type="component" value="Unassembled WGS sequence"/>
</dbReference>
<keyword evidence="3 4" id="KW-0732">Signal</keyword>
<sequence length="800" mass="84467">MKIAYTRTAMILSLSTALAVEPMESDFFTDTIGSVSATVNLVTDYGANGSDANDDTVALQAAIDAMTALPTGGKIVIPAGTFYLRGATIKSNVHIVIDPGAVIKPWSSPRSSKSLFFMGALTGTPESAVATINASVRCSDTNQMWTADISSLDILYHFKAFGCYNTDNFMISNMHVVDNMTDISAIVLNAGKYNGTFYNVPQNGLIMNCSTTNSHSGYGLIQMQNGRHIFYKNLSCNRGVTLRIETDMAVGQTSGLDDVWGRDITNVDGGDAVFLQPHTMDNGHVDIRRITSYGSFFAFHMEPGFVTPDEALAGLTPGSFAATSVIADVHAVYGTNALAAARFHRFVPCPIKNLISAGQTLDQSSYTVPSSAAVLDGASGTAPGCYSVNIMNVTAEGFRYRSKLIITDADGVTTCNAVPVTGLSLATNTLNLASTETAQLTATVTPLNATDPSVVWTSDDIAVAVVDSRGLVTANGAGTAIITAATTDGGYHDTCTVTVTGGDGGGTYILHPVADSYVYSGTRVNNNYGTSTKMEVRGTVGDFTRDAYLRFNLSSVPGASVTNAVLRLKVLSEGSTAADVHTAHLVGDDSWGETTITWNNKPAVGTALASDARPAVDSWIELDVTSQVNAERNGDGLFSVAVLSSGGSLIGYYSKEAAVGSWPELVVKTDAAPDGWSAFVTAHALSGIATNDADNDSVSDMAEYALGGNPTNAAEQGVAPSIAYHPDSNVSFSYLETTNLYPGITYHPEWTTNLVTGPWSSLWNTYSNYSSGIPGYQQVERKTYGGTNENLFFRLKVTHP</sequence>
<dbReference type="AlphaFoldDB" id="A0A6C2UJM5"/>
<dbReference type="InterPro" id="IPR055372">
    <property type="entry name" value="CBM96"/>
</dbReference>
<keyword evidence="7" id="KW-1185">Reference proteome</keyword>
<dbReference type="SUPFAM" id="SSF49373">
    <property type="entry name" value="Invasin/intimin cell-adhesion fragments"/>
    <property type="match status" value="1"/>
</dbReference>
<dbReference type="NCBIfam" id="NF033679">
    <property type="entry name" value="DNRLRE_dom"/>
    <property type="match status" value="1"/>
</dbReference>
<dbReference type="SMART" id="SM00635">
    <property type="entry name" value="BID_2"/>
    <property type="match status" value="1"/>
</dbReference>
<dbReference type="SUPFAM" id="SSF51126">
    <property type="entry name" value="Pectin lyase-like"/>
    <property type="match status" value="1"/>
</dbReference>
<gene>
    <name evidence="6" type="primary">cgiA_21</name>
    <name evidence="6" type="ORF">SCARR_02488</name>
</gene>
<protein>
    <submittedName>
        <fullName evidence="6">Iota-carrageenase</fullName>
    </submittedName>
</protein>
<evidence type="ECO:0000256" key="2">
    <source>
        <dbReference type="ARBA" id="ARBA00022525"/>
    </source>
</evidence>
<reference evidence="6 7" key="1">
    <citation type="submission" date="2019-04" db="EMBL/GenBank/DDBJ databases">
        <authorList>
            <person name="Van Vliet M D."/>
        </authorList>
    </citation>
    <scope>NUCLEOTIDE SEQUENCE [LARGE SCALE GENOMIC DNA]</scope>
    <source>
        <strain evidence="6 7">F21</strain>
    </source>
</reference>
<feature type="chain" id="PRO_5025524215" evidence="4">
    <location>
        <begin position="20"/>
        <end position="800"/>
    </location>
</feature>
<dbReference type="Gene3D" id="2.160.20.10">
    <property type="entry name" value="Single-stranded right-handed beta-helix, Pectin lyase-like"/>
    <property type="match status" value="1"/>
</dbReference>
<dbReference type="InterPro" id="IPR012334">
    <property type="entry name" value="Pectin_lyas_fold"/>
</dbReference>
<dbReference type="InterPro" id="IPR003343">
    <property type="entry name" value="Big_2"/>
</dbReference>
<feature type="domain" description="BIG2" evidence="5">
    <location>
        <begin position="419"/>
        <end position="496"/>
    </location>
</feature>
<dbReference type="Pfam" id="PF24517">
    <property type="entry name" value="CBM96"/>
    <property type="match status" value="1"/>
</dbReference>
<dbReference type="Pfam" id="PF12708">
    <property type="entry name" value="Pect-lyase_RHGA_epim"/>
    <property type="match status" value="1"/>
</dbReference>